<dbReference type="GO" id="GO:0003700">
    <property type="term" value="F:DNA-binding transcription factor activity"/>
    <property type="evidence" value="ECO:0007669"/>
    <property type="project" value="InterPro"/>
</dbReference>
<dbReference type="EMBL" id="VWVM01000005">
    <property type="protein sequence ID" value="KAA6125875.1"/>
    <property type="molecule type" value="Genomic_DNA"/>
</dbReference>
<keyword evidence="1" id="KW-0805">Transcription regulation</keyword>
<organism evidence="5 6">
    <name type="scientific">Candidatus Pantoea gossypiicola</name>
    <dbReference type="NCBI Taxonomy" id="2608008"/>
    <lineage>
        <taxon>Bacteria</taxon>
        <taxon>Pseudomonadati</taxon>
        <taxon>Pseudomonadota</taxon>
        <taxon>Gammaproteobacteria</taxon>
        <taxon>Enterobacterales</taxon>
        <taxon>Erwiniaceae</taxon>
        <taxon>Pantoea</taxon>
    </lineage>
</organism>
<dbReference type="PROSITE" id="PS01124">
    <property type="entry name" value="HTH_ARAC_FAMILY_2"/>
    <property type="match status" value="1"/>
</dbReference>
<feature type="domain" description="HTH araC/xylS-type" evidence="4">
    <location>
        <begin position="62"/>
        <end position="160"/>
    </location>
</feature>
<dbReference type="SUPFAM" id="SSF46689">
    <property type="entry name" value="Homeodomain-like"/>
    <property type="match status" value="1"/>
</dbReference>
<gene>
    <name evidence="5" type="ORF">F3I20_07885</name>
</gene>
<dbReference type="Proteomes" id="UP000324255">
    <property type="component" value="Unassembled WGS sequence"/>
</dbReference>
<evidence type="ECO:0000256" key="1">
    <source>
        <dbReference type="ARBA" id="ARBA00023015"/>
    </source>
</evidence>
<dbReference type="InterPro" id="IPR018062">
    <property type="entry name" value="HTH_AraC-typ_CS"/>
</dbReference>
<keyword evidence="6" id="KW-1185">Reference proteome</keyword>
<dbReference type="Pfam" id="PF12833">
    <property type="entry name" value="HTH_18"/>
    <property type="match status" value="1"/>
</dbReference>
<proteinExistence type="predicted"/>
<dbReference type="InterPro" id="IPR018060">
    <property type="entry name" value="HTH_AraC"/>
</dbReference>
<dbReference type="PANTHER" id="PTHR11019:SF199">
    <property type="entry name" value="HTH-TYPE TRANSCRIPTIONAL REGULATOR NIMR"/>
    <property type="match status" value="1"/>
</dbReference>
<dbReference type="PANTHER" id="PTHR11019">
    <property type="entry name" value="HTH-TYPE TRANSCRIPTIONAL REGULATOR NIMR"/>
    <property type="match status" value="1"/>
</dbReference>
<reference evidence="5 6" key="1">
    <citation type="submission" date="2019-09" db="EMBL/GenBank/DDBJ databases">
        <title>Genomic diversity of phyloplane-associated Pantoea species in Pakistan cotton crop.</title>
        <authorList>
            <person name="Tufail M.R."/>
            <person name="Cook D.R."/>
        </authorList>
    </citation>
    <scope>NUCLEOTIDE SEQUENCE [LARGE SCALE GENOMIC DNA]</scope>
    <source>
        <strain evidence="5 6">B_8</strain>
    </source>
</reference>
<evidence type="ECO:0000256" key="2">
    <source>
        <dbReference type="ARBA" id="ARBA00023125"/>
    </source>
</evidence>
<accession>A0AB34CTH6</accession>
<evidence type="ECO:0000313" key="5">
    <source>
        <dbReference type="EMBL" id="KAA6125875.1"/>
    </source>
</evidence>
<dbReference type="InterPro" id="IPR009057">
    <property type="entry name" value="Homeodomain-like_sf"/>
</dbReference>
<dbReference type="PROSITE" id="PS00041">
    <property type="entry name" value="HTH_ARAC_FAMILY_1"/>
    <property type="match status" value="1"/>
</dbReference>
<keyword evidence="3" id="KW-0804">Transcription</keyword>
<dbReference type="SMART" id="SM00342">
    <property type="entry name" value="HTH_ARAC"/>
    <property type="match status" value="1"/>
</dbReference>
<evidence type="ECO:0000259" key="4">
    <source>
        <dbReference type="PROSITE" id="PS01124"/>
    </source>
</evidence>
<evidence type="ECO:0000256" key="3">
    <source>
        <dbReference type="ARBA" id="ARBA00023163"/>
    </source>
</evidence>
<keyword evidence="2" id="KW-0238">DNA-binding</keyword>
<comment type="caution">
    <text evidence="5">The sequence shown here is derived from an EMBL/GenBank/DDBJ whole genome shotgun (WGS) entry which is preliminary data.</text>
</comment>
<dbReference type="AlphaFoldDB" id="A0AB34CTH6"/>
<evidence type="ECO:0000313" key="6">
    <source>
        <dbReference type="Proteomes" id="UP000324255"/>
    </source>
</evidence>
<protein>
    <submittedName>
        <fullName evidence="5">AraC family transcriptional regulator</fullName>
    </submittedName>
</protein>
<dbReference type="Gene3D" id="1.10.10.60">
    <property type="entry name" value="Homeodomain-like"/>
    <property type="match status" value="1"/>
</dbReference>
<name>A0AB34CTH6_9GAMM</name>
<dbReference type="GO" id="GO:0043565">
    <property type="term" value="F:sequence-specific DNA binding"/>
    <property type="evidence" value="ECO:0007669"/>
    <property type="project" value="InterPro"/>
</dbReference>
<sequence length="160" mass="17829">MTCCCSLGNQFSLKLRLCGKDSKNKLVTGFPEEYTNPLLTLLGYETLRCRELPLALKLPTERRARSVADKLLSQPACIMDQQQPAHEAGLSIRSINCLFSQQTGLSFSHWHQQAKVVASLRWVSEGLPVSEIASLSGYSNVSAYIDVFRQSFGKTPSRFN</sequence>